<organism evidence="3 4">
    <name type="scientific">Plectosphaerella plurivora</name>
    <dbReference type="NCBI Taxonomy" id="936078"/>
    <lineage>
        <taxon>Eukaryota</taxon>
        <taxon>Fungi</taxon>
        <taxon>Dikarya</taxon>
        <taxon>Ascomycota</taxon>
        <taxon>Pezizomycotina</taxon>
        <taxon>Sordariomycetes</taxon>
        <taxon>Hypocreomycetidae</taxon>
        <taxon>Glomerellales</taxon>
        <taxon>Plectosphaerellaceae</taxon>
        <taxon>Plectosphaerella</taxon>
    </lineage>
</organism>
<keyword evidence="2" id="KW-1133">Transmembrane helix</keyword>
<dbReference type="Proteomes" id="UP000770015">
    <property type="component" value="Unassembled WGS sequence"/>
</dbReference>
<sequence length="420" mass="45330">MLILILPINITYIRLHPVHSFGTKFISGSHLPHPTLDYSYYIDCPPSFDNTTKQQPERLCSRTTTDNTPLHTHKPTVAMGVGRFFCVALPFILSAASLIALLIACLAGVTNKDLYMFRVNATDMQISQSDLKGLIEGAINTTLGDIPDFPNLGNLGDITSRDTNGNVTAAQLGIDSVYDVALWGYCETDSSGNRNCTSPEFDWAADHLNTTWVEAVGAFSGSVISFPEEITKALKTFQTVSKWTQVAYIVAFVSLGLAVLFGIFANCTRVMSCVTFIVASFAAVIVIAAASLSTVTSSVVVGSLEASAKMYGVRANFNTTFLALVWISAAFASGAAFFWLFTICCCAPNHNSRKSRNRDSTDGEKLLPITGSKNAAYQPLGSPAHQGFYDAQSNNQYGAPRHASGGARADMAYEPYSHRS</sequence>
<dbReference type="GO" id="GO:0005886">
    <property type="term" value="C:plasma membrane"/>
    <property type="evidence" value="ECO:0007669"/>
    <property type="project" value="InterPro"/>
</dbReference>
<feature type="transmembrane region" description="Helical" evidence="2">
    <location>
        <begin position="84"/>
        <end position="109"/>
    </location>
</feature>
<dbReference type="OrthoDB" id="4480814at2759"/>
<feature type="transmembrane region" description="Helical" evidence="2">
    <location>
        <begin position="246"/>
        <end position="264"/>
    </location>
</feature>
<dbReference type="AlphaFoldDB" id="A0A9P8VHM6"/>
<comment type="caution">
    <text evidence="3">The sequence shown here is derived from an EMBL/GenBank/DDBJ whole genome shotgun (WGS) entry which is preliminary data.</text>
</comment>
<gene>
    <name evidence="3" type="ORF">F5X68DRAFT_201196</name>
</gene>
<evidence type="ECO:0000313" key="4">
    <source>
        <dbReference type="Proteomes" id="UP000770015"/>
    </source>
</evidence>
<reference evidence="3" key="1">
    <citation type="journal article" date="2021" name="Nat. Commun.">
        <title>Genetic determinants of endophytism in the Arabidopsis root mycobiome.</title>
        <authorList>
            <person name="Mesny F."/>
            <person name="Miyauchi S."/>
            <person name="Thiergart T."/>
            <person name="Pickel B."/>
            <person name="Atanasova L."/>
            <person name="Karlsson M."/>
            <person name="Huettel B."/>
            <person name="Barry K.W."/>
            <person name="Haridas S."/>
            <person name="Chen C."/>
            <person name="Bauer D."/>
            <person name="Andreopoulos W."/>
            <person name="Pangilinan J."/>
            <person name="LaButti K."/>
            <person name="Riley R."/>
            <person name="Lipzen A."/>
            <person name="Clum A."/>
            <person name="Drula E."/>
            <person name="Henrissat B."/>
            <person name="Kohler A."/>
            <person name="Grigoriev I.V."/>
            <person name="Martin F.M."/>
            <person name="Hacquard S."/>
        </authorList>
    </citation>
    <scope>NUCLEOTIDE SEQUENCE</scope>
    <source>
        <strain evidence="3">MPI-SDFR-AT-0117</strain>
    </source>
</reference>
<evidence type="ECO:0000256" key="1">
    <source>
        <dbReference type="SAM" id="MobiDB-lite"/>
    </source>
</evidence>
<dbReference type="EMBL" id="JAGSXJ010000004">
    <property type="protein sequence ID" value="KAH6692603.1"/>
    <property type="molecule type" value="Genomic_DNA"/>
</dbReference>
<dbReference type="GO" id="GO:0031505">
    <property type="term" value="P:fungal-type cell wall organization"/>
    <property type="evidence" value="ECO:0007669"/>
    <property type="project" value="TreeGrafter"/>
</dbReference>
<keyword evidence="2" id="KW-0472">Membrane</keyword>
<dbReference type="GO" id="GO:0051285">
    <property type="term" value="C:cell cortex of cell tip"/>
    <property type="evidence" value="ECO:0007669"/>
    <property type="project" value="TreeGrafter"/>
</dbReference>
<accession>A0A9P8VHM6</accession>
<feature type="region of interest" description="Disordered" evidence="1">
    <location>
        <begin position="373"/>
        <end position="420"/>
    </location>
</feature>
<dbReference type="InterPro" id="IPR052413">
    <property type="entry name" value="SUR7_domain"/>
</dbReference>
<feature type="transmembrane region" description="Helical" evidence="2">
    <location>
        <begin position="276"/>
        <end position="301"/>
    </location>
</feature>
<dbReference type="Gene3D" id="1.20.140.150">
    <property type="match status" value="1"/>
</dbReference>
<keyword evidence="2" id="KW-0812">Transmembrane</keyword>
<dbReference type="InterPro" id="IPR009571">
    <property type="entry name" value="SUR7/Rim9-like_fungi"/>
</dbReference>
<dbReference type="PANTHER" id="PTHR28019:SF3">
    <property type="entry name" value="INTEGRAL MEMBRANE PROTEIN (AFU_ORTHOLOGUE AFUA_6G07470)"/>
    <property type="match status" value="1"/>
</dbReference>
<evidence type="ECO:0000313" key="3">
    <source>
        <dbReference type="EMBL" id="KAH6692603.1"/>
    </source>
</evidence>
<keyword evidence="4" id="KW-1185">Reference proteome</keyword>
<evidence type="ECO:0000256" key="2">
    <source>
        <dbReference type="SAM" id="Phobius"/>
    </source>
</evidence>
<dbReference type="Pfam" id="PF06687">
    <property type="entry name" value="SUR7"/>
    <property type="match status" value="1"/>
</dbReference>
<proteinExistence type="predicted"/>
<dbReference type="PANTHER" id="PTHR28019">
    <property type="entry name" value="CELL MEMBRANE PROTEIN YLR413W-RELATED"/>
    <property type="match status" value="1"/>
</dbReference>
<protein>
    <submittedName>
        <fullName evidence="3">SUR7 protein</fullName>
    </submittedName>
</protein>
<feature type="transmembrane region" description="Helical" evidence="2">
    <location>
        <begin position="321"/>
        <end position="348"/>
    </location>
</feature>
<name>A0A9P8VHM6_9PEZI</name>